<evidence type="ECO:0000256" key="4">
    <source>
        <dbReference type="SAM" id="MobiDB-lite"/>
    </source>
</evidence>
<dbReference type="EMBL" id="KI894034">
    <property type="protein sequence ID" value="OBR83197.1"/>
    <property type="molecule type" value="Genomic_DNA"/>
</dbReference>
<dbReference type="PROSITE" id="PS01174">
    <property type="entry name" value="LIPASE_GDXG_SER"/>
    <property type="match status" value="1"/>
</dbReference>
<dbReference type="PANTHER" id="PTHR48081:SF26">
    <property type="entry name" value="ALPHA_BETA HYDROLASE FOLD-3 DOMAIN-CONTAINING PROTEIN"/>
    <property type="match status" value="1"/>
</dbReference>
<feature type="active site" evidence="3">
    <location>
        <position position="572"/>
    </location>
</feature>
<feature type="compositionally biased region" description="Basic and acidic residues" evidence="4">
    <location>
        <begin position="257"/>
        <end position="266"/>
    </location>
</feature>
<protein>
    <submittedName>
        <fullName evidence="6">Endoplasmic reticulum protein</fullName>
    </submittedName>
</protein>
<dbReference type="STRING" id="1296121.A0A1A5ZZF8"/>
<evidence type="ECO:0000313" key="6">
    <source>
        <dbReference type="EMBL" id="OBR83197.1"/>
    </source>
</evidence>
<dbReference type="SUPFAM" id="SSF53474">
    <property type="entry name" value="alpha/beta-Hydrolases"/>
    <property type="match status" value="1"/>
</dbReference>
<accession>A0A1A5ZZF8</accession>
<comment type="similarity">
    <text evidence="1">Belongs to the 'GDXG' lipolytic enzyme family.</text>
</comment>
<dbReference type="GO" id="GO:0016787">
    <property type="term" value="F:hydrolase activity"/>
    <property type="evidence" value="ECO:0007669"/>
    <property type="project" value="UniProtKB-KW"/>
</dbReference>
<gene>
    <name evidence="6" type="ORF">I303_06756</name>
</gene>
<name>A0A1A5ZZF8_9TREE</name>
<keyword evidence="2" id="KW-0378">Hydrolase</keyword>
<feature type="compositionally biased region" description="Polar residues" evidence="4">
    <location>
        <begin position="31"/>
        <end position="40"/>
    </location>
</feature>
<proteinExistence type="inferred from homology"/>
<dbReference type="Gene3D" id="3.40.50.1820">
    <property type="entry name" value="alpha/beta hydrolase"/>
    <property type="match status" value="1"/>
</dbReference>
<dbReference type="Pfam" id="PF07859">
    <property type="entry name" value="Abhydrolase_3"/>
    <property type="match status" value="1"/>
</dbReference>
<dbReference type="OrthoDB" id="2152029at2759"/>
<reference evidence="6" key="1">
    <citation type="submission" date="2013-07" db="EMBL/GenBank/DDBJ databases">
        <title>The Genome Sequence of Cryptococcus dejecticola CBS10117.</title>
        <authorList>
            <consortium name="The Broad Institute Genome Sequencing Platform"/>
            <person name="Cuomo C."/>
            <person name="Litvintseva A."/>
            <person name="Chen Y."/>
            <person name="Heitman J."/>
            <person name="Sun S."/>
            <person name="Springer D."/>
            <person name="Dromer F."/>
            <person name="Young S.K."/>
            <person name="Zeng Q."/>
            <person name="Gargeya S."/>
            <person name="Fitzgerald M."/>
            <person name="Abouelleil A."/>
            <person name="Alvarado L."/>
            <person name="Berlin A.M."/>
            <person name="Chapman S.B."/>
            <person name="Dewar J."/>
            <person name="Goldberg J."/>
            <person name="Griggs A."/>
            <person name="Gujja S."/>
            <person name="Hansen M."/>
            <person name="Howarth C."/>
            <person name="Imamovic A."/>
            <person name="Larimer J."/>
            <person name="McCowan C."/>
            <person name="Murphy C."/>
            <person name="Pearson M."/>
            <person name="Priest M."/>
            <person name="Roberts A."/>
            <person name="Saif S."/>
            <person name="Shea T."/>
            <person name="Sykes S."/>
            <person name="Wortman J."/>
            <person name="Nusbaum C."/>
            <person name="Birren B."/>
        </authorList>
    </citation>
    <scope>NUCLEOTIDE SEQUENCE [LARGE SCALE GENOMIC DNA]</scope>
    <source>
        <strain evidence="6">CBS 10117</strain>
    </source>
</reference>
<feature type="region of interest" description="Disordered" evidence="4">
    <location>
        <begin position="229"/>
        <end position="304"/>
    </location>
</feature>
<feature type="domain" description="Alpha/beta hydrolase fold-3" evidence="5">
    <location>
        <begin position="493"/>
        <end position="695"/>
    </location>
</feature>
<feature type="region of interest" description="Disordered" evidence="4">
    <location>
        <begin position="1"/>
        <end position="103"/>
    </location>
</feature>
<organism evidence="6">
    <name type="scientific">Kwoniella dejecticola CBS 10117</name>
    <dbReference type="NCBI Taxonomy" id="1296121"/>
    <lineage>
        <taxon>Eukaryota</taxon>
        <taxon>Fungi</taxon>
        <taxon>Dikarya</taxon>
        <taxon>Basidiomycota</taxon>
        <taxon>Agaricomycotina</taxon>
        <taxon>Tremellomycetes</taxon>
        <taxon>Tremellales</taxon>
        <taxon>Cryptococcaceae</taxon>
        <taxon>Kwoniella</taxon>
    </lineage>
</organism>
<evidence type="ECO:0000256" key="2">
    <source>
        <dbReference type="ARBA" id="ARBA00022801"/>
    </source>
</evidence>
<dbReference type="InterPro" id="IPR029058">
    <property type="entry name" value="AB_hydrolase_fold"/>
</dbReference>
<evidence type="ECO:0000256" key="1">
    <source>
        <dbReference type="ARBA" id="ARBA00010515"/>
    </source>
</evidence>
<dbReference type="PANTHER" id="PTHR48081">
    <property type="entry name" value="AB HYDROLASE SUPERFAMILY PROTEIN C4A8.06C"/>
    <property type="match status" value="1"/>
</dbReference>
<dbReference type="InterPro" id="IPR033140">
    <property type="entry name" value="Lipase_GDXG_put_SER_AS"/>
</dbReference>
<dbReference type="AlphaFoldDB" id="A0A1A5ZZF8"/>
<feature type="compositionally biased region" description="Basic and acidic residues" evidence="4">
    <location>
        <begin position="72"/>
        <end position="81"/>
    </location>
</feature>
<dbReference type="InterPro" id="IPR013094">
    <property type="entry name" value="AB_hydrolase_3"/>
</dbReference>
<feature type="region of interest" description="Disordered" evidence="4">
    <location>
        <begin position="118"/>
        <end position="175"/>
    </location>
</feature>
<feature type="compositionally biased region" description="Basic residues" evidence="4">
    <location>
        <begin position="119"/>
        <end position="129"/>
    </location>
</feature>
<evidence type="ECO:0000259" key="5">
    <source>
        <dbReference type="Pfam" id="PF07859"/>
    </source>
</evidence>
<evidence type="ECO:0000256" key="3">
    <source>
        <dbReference type="PROSITE-ProRule" id="PRU10038"/>
    </source>
</evidence>
<sequence length="887" mass="99102">MAAPSSIPLQTLDVKPISSFSPTRKRRAASPVNTKPSSQVDDPVVTFAHRNKRHRPNLANGFQGLSISTDRLQSDENHARSPSESPIGSDKHDEGIGLSTIGDPNELKIEVLTEETPNKLHHHHHHSNRYHWSIPNYAGPSSSSSTSPTSSLDDTNYDSDVTHTRPFNRRRKYDDVAQQADEIVQPEEMTSPDAAFDVAVEDVTVQNRRRRQEDSENRARAKRARTMDDNDIDMDQVGTGRDLDGVTRNQGSRKQTIWHEPEKDRIVITSLSDTSSSASSRSPSPEADNSQERHLSQPGTHGFTLSPSLLTHLLKSQRNYLQNDLRSNQNHNSLILYRPLGIGSDDEADPIVRTWQPDEAYADSGRFEAIDDDENLEETPEVQMDVDGDVEMDPASLKASHPVTIPPAPATLLRGHPAEALEQLHRSRGQWIPRYIHRYGREIKTEGAWGRWNNAQEREAVYGFEAVKGFWYTGEKAIPTDGPKIRQPGDPVLLHFHGGGYLCGTAAETDATSSIPKALVQHSPIHHILSIDYRLAPTSPWPLPLLDAISAYHWLVKVDRVDPRDIVIAGDSAGGHLALALTRFLRDEGLAVGLRMPRGMVLLSPWADLGFTNAWGEEAIKHNRDSDTIDDTFGPFACALLLRAQPASIMHTSPYLSPASLLISDADSFRDFPPTYLVYGGAERLSTNIQLLWDDIQDCRHRQDFCAIPDRLFVSPDGVHDFMIFPWMAEEASEVYEDLDVWLRKLLATALPEEDEEVVAESLEVADIEGFGGRRRLSRRMTKESLTSQKSPIMGPVQDDMGMIRMVEDMSGEGLRWVVSCGVSLTASSMIGSPLPFSCFELDFPKSPEWLTPLTAELRPEYGLDDAEIPWYDLDGLDDDEETRKDR</sequence>
<feature type="compositionally biased region" description="Low complexity" evidence="4">
    <location>
        <begin position="270"/>
        <end position="284"/>
    </location>
</feature>
<dbReference type="InterPro" id="IPR050300">
    <property type="entry name" value="GDXG_lipolytic_enzyme"/>
</dbReference>
<feature type="compositionally biased region" description="Low complexity" evidence="4">
    <location>
        <begin position="140"/>
        <end position="151"/>
    </location>
</feature>
<dbReference type="VEuPathDB" id="FungiDB:I303_06756"/>